<evidence type="ECO:0000313" key="3">
    <source>
        <dbReference type="Proteomes" id="UP001501508"/>
    </source>
</evidence>
<organism evidence="2 3">
    <name type="scientific">Ravibacter arvi</name>
    <dbReference type="NCBI Taxonomy" id="2051041"/>
    <lineage>
        <taxon>Bacteria</taxon>
        <taxon>Pseudomonadati</taxon>
        <taxon>Bacteroidota</taxon>
        <taxon>Cytophagia</taxon>
        <taxon>Cytophagales</taxon>
        <taxon>Spirosomataceae</taxon>
        <taxon>Ravibacter</taxon>
    </lineage>
</organism>
<dbReference type="PANTHER" id="PTHR42839:SF2">
    <property type="entry name" value="ISOCHORISMATE SYNTHASE ENTC"/>
    <property type="match status" value="1"/>
</dbReference>
<dbReference type="InterPro" id="IPR015890">
    <property type="entry name" value="Chorismate_C"/>
</dbReference>
<gene>
    <name evidence="2" type="ORF">GCM10023091_16860</name>
</gene>
<dbReference type="InterPro" id="IPR005801">
    <property type="entry name" value="ADC_synthase"/>
</dbReference>
<dbReference type="PANTHER" id="PTHR42839">
    <property type="entry name" value="ISOCHORISMATE SYNTHASE ENTC"/>
    <property type="match status" value="1"/>
</dbReference>
<accession>A0ABP8LUW2</accession>
<evidence type="ECO:0000313" key="2">
    <source>
        <dbReference type="EMBL" id="GAA4437521.1"/>
    </source>
</evidence>
<name>A0ABP8LUW2_9BACT</name>
<dbReference type="Proteomes" id="UP001501508">
    <property type="component" value="Unassembled WGS sequence"/>
</dbReference>
<comment type="caution">
    <text evidence="2">The sequence shown here is derived from an EMBL/GenBank/DDBJ whole genome shotgun (WGS) entry which is preliminary data.</text>
</comment>
<dbReference type="EMBL" id="BAABEY010000018">
    <property type="protein sequence ID" value="GAA4437521.1"/>
    <property type="molecule type" value="Genomic_DNA"/>
</dbReference>
<dbReference type="Gene3D" id="3.60.120.10">
    <property type="entry name" value="Anthranilate synthase"/>
    <property type="match status" value="1"/>
</dbReference>
<sequence>MVHDENNALEASTSLATKTIGAEFIWEAALAFGHPVAIWRLPETDNVRLIVSEEMLPAEVIPDLEKLPSGFLMAPFSGNVLFLEGSLSVSFSIRHPFVAAAVGETGHFSEPLFEKAAALQSAAAESIPENKLLPRMPEGLAERYKRIVQLGADAVRQGELFKVVLSRTKSFDMVPGFSLVRAFLKLEAVYPTAFVSMVSLPHLGEVWLGASPELLVGVKKRRFFRTVALAGTQSAKDAAGQLKPKSKVLWSEKEIEEQAIVSRYIIECFKKIRLREYRETGPKSSKAGNLYHLKSDFEVDLEAVNFPELGSVMLRLLHPTSAVCGMPKEQALHLIATLEGYDRAFYSGYWGPVNVDENTDLFVNLRTLKVNGDVMTLFAGAGITADSIPEDEWLETELKCDTLLGVIDPSVSFLN</sequence>
<dbReference type="Pfam" id="PF00425">
    <property type="entry name" value="Chorismate_bind"/>
    <property type="match status" value="1"/>
</dbReference>
<keyword evidence="3" id="KW-1185">Reference proteome</keyword>
<proteinExistence type="predicted"/>
<reference evidence="3" key="1">
    <citation type="journal article" date="2019" name="Int. J. Syst. Evol. Microbiol.">
        <title>The Global Catalogue of Microorganisms (GCM) 10K type strain sequencing project: providing services to taxonomists for standard genome sequencing and annotation.</title>
        <authorList>
            <consortium name="The Broad Institute Genomics Platform"/>
            <consortium name="The Broad Institute Genome Sequencing Center for Infectious Disease"/>
            <person name="Wu L."/>
            <person name="Ma J."/>
        </authorList>
    </citation>
    <scope>NUCLEOTIDE SEQUENCE [LARGE SCALE GENOMIC DNA]</scope>
    <source>
        <strain evidence="3">JCM 31920</strain>
    </source>
</reference>
<dbReference type="SUPFAM" id="SSF56322">
    <property type="entry name" value="ADC synthase"/>
    <property type="match status" value="1"/>
</dbReference>
<feature type="domain" description="Chorismate-utilising enzyme C-terminal" evidence="1">
    <location>
        <begin position="142"/>
        <end position="399"/>
    </location>
</feature>
<dbReference type="RefSeq" id="WP_345027983.1">
    <property type="nucleotide sequence ID" value="NZ_BAABEY010000018.1"/>
</dbReference>
<protein>
    <submittedName>
        <fullName evidence="2">Isochorismate synthase</fullName>
    </submittedName>
</protein>
<evidence type="ECO:0000259" key="1">
    <source>
        <dbReference type="Pfam" id="PF00425"/>
    </source>
</evidence>